<keyword evidence="5" id="KW-0472">Membrane</keyword>
<keyword evidence="7" id="KW-0560">Oxidoreductase</keyword>
<evidence type="ECO:0000256" key="2">
    <source>
        <dbReference type="ARBA" id="ARBA00022692"/>
    </source>
</evidence>
<feature type="binding site" description="axial binding residue" evidence="6">
    <location>
        <position position="450"/>
    </location>
    <ligand>
        <name>heme</name>
        <dbReference type="ChEBI" id="CHEBI:30413"/>
    </ligand>
    <ligandPart>
        <name>Fe</name>
        <dbReference type="ChEBI" id="CHEBI:18248"/>
    </ligandPart>
</feature>
<dbReference type="Proteomes" id="UP000823388">
    <property type="component" value="Chromosome 6N"/>
</dbReference>
<gene>
    <name evidence="8" type="ORF">PVAP13_6NG052500</name>
</gene>
<keyword evidence="3 6" id="KW-0479">Metal-binding</keyword>
<dbReference type="PRINTS" id="PR00385">
    <property type="entry name" value="P450"/>
</dbReference>
<dbReference type="CDD" id="cd11075">
    <property type="entry name" value="CYP77_89"/>
    <property type="match status" value="1"/>
</dbReference>
<evidence type="ECO:0000313" key="9">
    <source>
        <dbReference type="Proteomes" id="UP000823388"/>
    </source>
</evidence>
<dbReference type="PRINTS" id="PR00463">
    <property type="entry name" value="EP450I"/>
</dbReference>
<comment type="similarity">
    <text evidence="7">Belongs to the cytochrome P450 family.</text>
</comment>
<dbReference type="InterPro" id="IPR017972">
    <property type="entry name" value="Cyt_P450_CS"/>
</dbReference>
<evidence type="ECO:0008006" key="10">
    <source>
        <dbReference type="Google" id="ProtNLM"/>
    </source>
</evidence>
<sequence length="514" mass="56798">MQDALIFLLPLTLLLVHIVVRLRLRHAPTRKAAYARLAAVRSALLSKLPTLGLGQPDVYVTDRFAAHRLLVRGAAAGGAFSDRPPSIVPSAVLSRRRHYNINSAPYGPLWRAVRRNLTSEILHPSRLRRYGPARRHALGDLIADLDRQRAFGSGGVVLAAESLREAMFGLLAAMCFGCGVDGGLVRAMADAQDDLVQCFLGLRVFATLPAVTGLIYRNRWRKLVELRRQQEQTYLPLIDARRDRANRHGEAPAYVDTLVDLRVPDEHAASGGNRRRRRRQQQRRLTDGELVGLCSEFLGAGTEPAAAALQWIMANLVKRPDVQRALQKEIDAAVGADAEEVGEEVLGKLEYLNAVIMEGLRLHPTVPMVLRQVMADDHVVLDGRRLPAGTAVHFPLARLARDKAAWADPREFRPERFLAGGEGEGVSLVAAAGSAGEIRMMPFGAGRRICPGMGVAVLHLGYFVANLVREFEWAGAEGDHAVHLRPHLGFFTVMKQPLRARLMRRRRREANPCC</sequence>
<name>A0A8T0QUD8_PANVG</name>
<keyword evidence="6 7" id="KW-0349">Heme</keyword>
<dbReference type="GO" id="GO:0005506">
    <property type="term" value="F:iron ion binding"/>
    <property type="evidence" value="ECO:0007669"/>
    <property type="project" value="InterPro"/>
</dbReference>
<keyword evidence="6 7" id="KW-0408">Iron</keyword>
<dbReference type="InterPro" id="IPR051103">
    <property type="entry name" value="Plant_metabolite_P450s"/>
</dbReference>
<dbReference type="PANTHER" id="PTHR24298">
    <property type="entry name" value="FLAVONOID 3'-MONOOXYGENASE-RELATED"/>
    <property type="match status" value="1"/>
</dbReference>
<proteinExistence type="inferred from homology"/>
<evidence type="ECO:0000313" key="8">
    <source>
        <dbReference type="EMBL" id="KAG2576640.1"/>
    </source>
</evidence>
<keyword evidence="4" id="KW-1133">Transmembrane helix</keyword>
<evidence type="ECO:0000256" key="6">
    <source>
        <dbReference type="PIRSR" id="PIRSR602401-1"/>
    </source>
</evidence>
<accession>A0A8T0QUD8</accession>
<reference evidence="8" key="1">
    <citation type="submission" date="2020-05" db="EMBL/GenBank/DDBJ databases">
        <title>WGS assembly of Panicum virgatum.</title>
        <authorList>
            <person name="Lovell J.T."/>
            <person name="Jenkins J."/>
            <person name="Shu S."/>
            <person name="Juenger T.E."/>
            <person name="Schmutz J."/>
        </authorList>
    </citation>
    <scope>NUCLEOTIDE SEQUENCE</scope>
    <source>
        <strain evidence="8">AP13</strain>
    </source>
</reference>
<dbReference type="Gene3D" id="1.10.630.10">
    <property type="entry name" value="Cytochrome P450"/>
    <property type="match status" value="1"/>
</dbReference>
<comment type="subcellular location">
    <subcellularLocation>
        <location evidence="1">Membrane</location>
        <topology evidence="1">Single-pass membrane protein</topology>
    </subcellularLocation>
</comment>
<dbReference type="PROSITE" id="PS00086">
    <property type="entry name" value="CYTOCHROME_P450"/>
    <property type="match status" value="1"/>
</dbReference>
<comment type="caution">
    <text evidence="8">The sequence shown here is derived from an EMBL/GenBank/DDBJ whole genome shotgun (WGS) entry which is preliminary data.</text>
</comment>
<dbReference type="PANTHER" id="PTHR24298:SF823">
    <property type="entry name" value="CYTOCHROME P450 SUPERFAMILY PROTEIN-RELATED"/>
    <property type="match status" value="1"/>
</dbReference>
<comment type="cofactor">
    <cofactor evidence="6">
        <name>heme</name>
        <dbReference type="ChEBI" id="CHEBI:30413"/>
    </cofactor>
</comment>
<organism evidence="8 9">
    <name type="scientific">Panicum virgatum</name>
    <name type="common">Blackwell switchgrass</name>
    <dbReference type="NCBI Taxonomy" id="38727"/>
    <lineage>
        <taxon>Eukaryota</taxon>
        <taxon>Viridiplantae</taxon>
        <taxon>Streptophyta</taxon>
        <taxon>Embryophyta</taxon>
        <taxon>Tracheophyta</taxon>
        <taxon>Spermatophyta</taxon>
        <taxon>Magnoliopsida</taxon>
        <taxon>Liliopsida</taxon>
        <taxon>Poales</taxon>
        <taxon>Poaceae</taxon>
        <taxon>PACMAD clade</taxon>
        <taxon>Panicoideae</taxon>
        <taxon>Panicodae</taxon>
        <taxon>Paniceae</taxon>
        <taxon>Panicinae</taxon>
        <taxon>Panicum</taxon>
        <taxon>Panicum sect. Hiantes</taxon>
    </lineage>
</organism>
<evidence type="ECO:0000256" key="3">
    <source>
        <dbReference type="ARBA" id="ARBA00022723"/>
    </source>
</evidence>
<dbReference type="Pfam" id="PF00067">
    <property type="entry name" value="p450"/>
    <property type="match status" value="1"/>
</dbReference>
<protein>
    <recommendedName>
        <fullName evidence="10">Cytochrome P450 89A2</fullName>
    </recommendedName>
</protein>
<dbReference type="EMBL" id="CM029048">
    <property type="protein sequence ID" value="KAG2576640.1"/>
    <property type="molecule type" value="Genomic_DNA"/>
</dbReference>
<evidence type="ECO:0000256" key="1">
    <source>
        <dbReference type="ARBA" id="ARBA00004167"/>
    </source>
</evidence>
<dbReference type="SUPFAM" id="SSF48264">
    <property type="entry name" value="Cytochrome P450"/>
    <property type="match status" value="1"/>
</dbReference>
<dbReference type="InterPro" id="IPR036396">
    <property type="entry name" value="Cyt_P450_sf"/>
</dbReference>
<dbReference type="InterPro" id="IPR001128">
    <property type="entry name" value="Cyt_P450"/>
</dbReference>
<keyword evidence="7" id="KW-0503">Monooxygenase</keyword>
<dbReference type="InterPro" id="IPR002401">
    <property type="entry name" value="Cyt_P450_E_grp-I"/>
</dbReference>
<dbReference type="AlphaFoldDB" id="A0A8T0QUD8"/>
<dbReference type="GO" id="GO:0020037">
    <property type="term" value="F:heme binding"/>
    <property type="evidence" value="ECO:0007669"/>
    <property type="project" value="InterPro"/>
</dbReference>
<dbReference type="GO" id="GO:0016020">
    <property type="term" value="C:membrane"/>
    <property type="evidence" value="ECO:0007669"/>
    <property type="project" value="UniProtKB-SubCell"/>
</dbReference>
<evidence type="ECO:0000256" key="5">
    <source>
        <dbReference type="ARBA" id="ARBA00023136"/>
    </source>
</evidence>
<dbReference type="GO" id="GO:0016709">
    <property type="term" value="F:oxidoreductase activity, acting on paired donors, with incorporation or reduction of molecular oxygen, NAD(P)H as one donor, and incorporation of one atom of oxygen"/>
    <property type="evidence" value="ECO:0007669"/>
    <property type="project" value="TreeGrafter"/>
</dbReference>
<dbReference type="OrthoDB" id="1470350at2759"/>
<evidence type="ECO:0000256" key="7">
    <source>
        <dbReference type="RuleBase" id="RU000461"/>
    </source>
</evidence>
<keyword evidence="9" id="KW-1185">Reference proteome</keyword>
<evidence type="ECO:0000256" key="4">
    <source>
        <dbReference type="ARBA" id="ARBA00022989"/>
    </source>
</evidence>
<keyword evidence="2" id="KW-0812">Transmembrane</keyword>